<dbReference type="AlphaFoldDB" id="A0A5F8GPW4"/>
<evidence type="ECO:0000256" key="7">
    <source>
        <dbReference type="ARBA" id="ARBA00022982"/>
    </source>
</evidence>
<dbReference type="Proteomes" id="UP000002280">
    <property type="component" value="Chromosome 4"/>
</dbReference>
<dbReference type="GO" id="GO:0005743">
    <property type="term" value="C:mitochondrial inner membrane"/>
    <property type="evidence" value="ECO:0007669"/>
    <property type="project" value="UniProtKB-SubCell"/>
</dbReference>
<dbReference type="GO" id="GO:0006120">
    <property type="term" value="P:mitochondrial electron transport, NADH to ubiquinone"/>
    <property type="evidence" value="ECO:0007669"/>
    <property type="project" value="InterPro"/>
</dbReference>
<dbReference type="InterPro" id="IPR009423">
    <property type="entry name" value="NDUC2"/>
</dbReference>
<dbReference type="PANTHER" id="PTHR13099:SF0">
    <property type="entry name" value="NADH DEHYDROGENASE [UBIQUINONE] 1 SUBUNIT C2-RELATED"/>
    <property type="match status" value="1"/>
</dbReference>
<dbReference type="Pfam" id="PF06374">
    <property type="entry name" value="NDUF_C2"/>
    <property type="match status" value="1"/>
</dbReference>
<feature type="transmembrane region" description="Helical" evidence="12">
    <location>
        <begin position="60"/>
        <end position="75"/>
    </location>
</feature>
<name>A0A5F8GPW4_MONDO</name>
<organism evidence="13 14">
    <name type="scientific">Monodelphis domestica</name>
    <name type="common">Gray short-tailed opossum</name>
    <dbReference type="NCBI Taxonomy" id="13616"/>
    <lineage>
        <taxon>Eukaryota</taxon>
        <taxon>Metazoa</taxon>
        <taxon>Chordata</taxon>
        <taxon>Craniata</taxon>
        <taxon>Vertebrata</taxon>
        <taxon>Euteleostomi</taxon>
        <taxon>Mammalia</taxon>
        <taxon>Metatheria</taxon>
        <taxon>Didelphimorphia</taxon>
        <taxon>Didelphidae</taxon>
        <taxon>Monodelphis</taxon>
    </lineage>
</organism>
<evidence type="ECO:0000256" key="8">
    <source>
        <dbReference type="ARBA" id="ARBA00022989"/>
    </source>
</evidence>
<sequence length="118" mass="14164">MSVRPNSIPLKFLPDEARSLPPPKLSDPRILYSGFMGYCAGLLDNLIHRRPVMTAGLHRQLLYVTSFYFVGYYLIKRQDFKYAERDRDMRQYMKLHPEDYKEEGRYFPEIMYYLILNI</sequence>
<evidence type="ECO:0000256" key="10">
    <source>
        <dbReference type="ARBA" id="ARBA00023136"/>
    </source>
</evidence>
<keyword evidence="6 11" id="KW-0999">Mitochondrion inner membrane</keyword>
<keyword evidence="9 11" id="KW-0496">Mitochondrion</keyword>
<keyword evidence="7 11" id="KW-0249">Electron transport</keyword>
<keyword evidence="4 11" id="KW-0679">Respiratory chain</keyword>
<evidence type="ECO:0000256" key="4">
    <source>
        <dbReference type="ARBA" id="ARBA00022660"/>
    </source>
</evidence>
<dbReference type="GO" id="GO:0045271">
    <property type="term" value="C:respiratory chain complex I"/>
    <property type="evidence" value="ECO:0000318"/>
    <property type="project" value="GO_Central"/>
</dbReference>
<dbReference type="InParanoid" id="A0A5F8GPW4"/>
<evidence type="ECO:0000256" key="11">
    <source>
        <dbReference type="PIRNR" id="PIRNR017834"/>
    </source>
</evidence>
<dbReference type="Bgee" id="ENSMODG00000039255">
    <property type="expression patterns" value="Expressed in skeletal muscle tissue and 20 other cell types or tissues"/>
</dbReference>
<reference evidence="13" key="3">
    <citation type="submission" date="2025-09" db="UniProtKB">
        <authorList>
            <consortium name="Ensembl"/>
        </authorList>
    </citation>
    <scope>IDENTIFICATION</scope>
</reference>
<dbReference type="OMA" id="WFIGYHI"/>
<keyword evidence="3 11" id="KW-0813">Transport</keyword>
<evidence type="ECO:0000256" key="12">
    <source>
        <dbReference type="SAM" id="Phobius"/>
    </source>
</evidence>
<evidence type="ECO:0000256" key="9">
    <source>
        <dbReference type="ARBA" id="ARBA00023128"/>
    </source>
</evidence>
<keyword evidence="8 12" id="KW-1133">Transmembrane helix</keyword>
<accession>A0A5F8GPW4</accession>
<comment type="function">
    <text evidence="11">Accessory subunit of the mitochondrial membrane respiratory chain NADH dehydrogenase (Complex I), that is believed not to be involved in catalysis. Complex I functions in the transfer of electrons from NADH to the respiratory chain. The immediate electron acceptor for the enzyme is believed to be ubiquinone.</text>
</comment>
<gene>
    <name evidence="13" type="primary">NDUFC2</name>
</gene>
<evidence type="ECO:0000313" key="14">
    <source>
        <dbReference type="Proteomes" id="UP000002280"/>
    </source>
</evidence>
<comment type="subcellular location">
    <subcellularLocation>
        <location evidence="1">Mitochondrion inner membrane</location>
        <topology evidence="1">Single-pass membrane protein</topology>
        <orientation evidence="1">Matrix side</orientation>
    </subcellularLocation>
</comment>
<dbReference type="FunCoup" id="A0A5F8GPW4">
    <property type="interactions" value="1017"/>
</dbReference>
<comment type="similarity">
    <text evidence="2 11">Belongs to the complex I NDUFC2 subunit family.</text>
</comment>
<dbReference type="GeneTree" id="ENSGT00390000010352"/>
<evidence type="ECO:0000256" key="5">
    <source>
        <dbReference type="ARBA" id="ARBA00022692"/>
    </source>
</evidence>
<evidence type="ECO:0000256" key="2">
    <source>
        <dbReference type="ARBA" id="ARBA00008674"/>
    </source>
</evidence>
<dbReference type="Ensembl" id="ENSMODT00000054954.1">
    <property type="protein sequence ID" value="ENSMODP00000049733.1"/>
    <property type="gene ID" value="ENSMODG00000039255.1"/>
</dbReference>
<proteinExistence type="inferred from homology"/>
<dbReference type="PIRSF" id="PIRSF017834">
    <property type="entry name" value="NADH-UbQ_OxRdtase_b14.5b"/>
    <property type="match status" value="1"/>
</dbReference>
<dbReference type="STRING" id="13616.ENSMODP00000049733"/>
<evidence type="ECO:0000256" key="1">
    <source>
        <dbReference type="ARBA" id="ARBA00004298"/>
    </source>
</evidence>
<dbReference type="GO" id="GO:0032981">
    <property type="term" value="P:mitochondrial respiratory chain complex I assembly"/>
    <property type="evidence" value="ECO:0007669"/>
    <property type="project" value="Ensembl"/>
</dbReference>
<keyword evidence="14" id="KW-1185">Reference proteome</keyword>
<evidence type="ECO:0000256" key="3">
    <source>
        <dbReference type="ARBA" id="ARBA00022448"/>
    </source>
</evidence>
<protein>
    <recommendedName>
        <fullName evidence="11">NADH dehydrogenase [ubiquinone] 1 subunit C2</fullName>
    </recommendedName>
</protein>
<evidence type="ECO:0000313" key="13">
    <source>
        <dbReference type="Ensembl" id="ENSMODP00000049733.1"/>
    </source>
</evidence>
<dbReference type="PANTHER" id="PTHR13099">
    <property type="entry name" value="NADH-UBIQUINONE OXIDOREDUCTASE SUBUNIT B14.5B"/>
    <property type="match status" value="1"/>
</dbReference>
<reference evidence="13" key="2">
    <citation type="submission" date="2025-08" db="UniProtKB">
        <authorList>
            <consortium name="Ensembl"/>
        </authorList>
    </citation>
    <scope>IDENTIFICATION</scope>
</reference>
<reference evidence="13 14" key="1">
    <citation type="journal article" date="2007" name="Nature">
        <title>Genome of the marsupial Monodelphis domestica reveals innovation in non-coding sequences.</title>
        <authorList>
            <person name="Mikkelsen T.S."/>
            <person name="Wakefield M.J."/>
            <person name="Aken B."/>
            <person name="Amemiya C.T."/>
            <person name="Chang J.L."/>
            <person name="Duke S."/>
            <person name="Garber M."/>
            <person name="Gentles A.J."/>
            <person name="Goodstadt L."/>
            <person name="Heger A."/>
            <person name="Jurka J."/>
            <person name="Kamal M."/>
            <person name="Mauceli E."/>
            <person name="Searle S.M."/>
            <person name="Sharpe T."/>
            <person name="Baker M.L."/>
            <person name="Batzer M.A."/>
            <person name="Benos P.V."/>
            <person name="Belov K."/>
            <person name="Clamp M."/>
            <person name="Cook A."/>
            <person name="Cuff J."/>
            <person name="Das R."/>
            <person name="Davidow L."/>
            <person name="Deakin J.E."/>
            <person name="Fazzari M.J."/>
            <person name="Glass J.L."/>
            <person name="Grabherr M."/>
            <person name="Greally J.M."/>
            <person name="Gu W."/>
            <person name="Hore T.A."/>
            <person name="Huttley G.A."/>
            <person name="Kleber M."/>
            <person name="Jirtle R.L."/>
            <person name="Koina E."/>
            <person name="Lee J.T."/>
            <person name="Mahony S."/>
            <person name="Marra M.A."/>
            <person name="Miller R.D."/>
            <person name="Nicholls R.D."/>
            <person name="Oda M."/>
            <person name="Papenfuss A.T."/>
            <person name="Parra Z.E."/>
            <person name="Pollock D.D."/>
            <person name="Ray D.A."/>
            <person name="Schein J.E."/>
            <person name="Speed T.P."/>
            <person name="Thompson K."/>
            <person name="VandeBerg J.L."/>
            <person name="Wade C.M."/>
            <person name="Walker J.A."/>
            <person name="Waters P.D."/>
            <person name="Webber C."/>
            <person name="Weidman J.R."/>
            <person name="Xie X."/>
            <person name="Zody M.C."/>
            <person name="Baldwin J."/>
            <person name="Abdouelleil A."/>
            <person name="Abdulkadir J."/>
            <person name="Abebe A."/>
            <person name="Abera B."/>
            <person name="Abreu J."/>
            <person name="Acer S.C."/>
            <person name="Aftuck L."/>
            <person name="Alexander A."/>
            <person name="An P."/>
            <person name="Anderson E."/>
            <person name="Anderson S."/>
            <person name="Arachi H."/>
            <person name="Azer M."/>
            <person name="Bachantsang P."/>
            <person name="Barry A."/>
            <person name="Bayul T."/>
            <person name="Berlin A."/>
            <person name="Bessette D."/>
            <person name="Bloom T."/>
            <person name="Bloom T."/>
            <person name="Boguslavskiy L."/>
            <person name="Bonnet C."/>
            <person name="Boukhgalter B."/>
            <person name="Bourzgui I."/>
            <person name="Brown A."/>
            <person name="Cahill P."/>
            <person name="Channer S."/>
            <person name="Cheshatsang Y."/>
            <person name="Chuda L."/>
            <person name="Citroen M."/>
            <person name="Collymore A."/>
            <person name="Cooke P."/>
            <person name="Costello M."/>
            <person name="D'Aco K."/>
            <person name="Daza R."/>
            <person name="De Haan G."/>
            <person name="DeGray S."/>
            <person name="DeMaso C."/>
            <person name="Dhargay N."/>
            <person name="Dooley K."/>
            <person name="Dooley E."/>
            <person name="Doricent M."/>
            <person name="Dorje P."/>
            <person name="Dorjee K."/>
            <person name="Dupes A."/>
            <person name="Elong R."/>
            <person name="Falk J."/>
            <person name="Farina A."/>
            <person name="Faro S."/>
            <person name="Ferguson D."/>
            <person name="Fisher S."/>
            <person name="Foley C.D."/>
            <person name="Franke A."/>
            <person name="Friedrich D."/>
            <person name="Gadbois L."/>
            <person name="Gearin G."/>
            <person name="Gearin C.R."/>
            <person name="Giannoukos G."/>
            <person name="Goode T."/>
            <person name="Graham J."/>
            <person name="Grandbois E."/>
            <person name="Grewal S."/>
            <person name="Gyaltsen K."/>
            <person name="Hafez N."/>
            <person name="Hagos B."/>
            <person name="Hall J."/>
            <person name="Henson C."/>
            <person name="Hollinger A."/>
            <person name="Honan T."/>
            <person name="Huard M.D."/>
            <person name="Hughes L."/>
            <person name="Hurhula B."/>
            <person name="Husby M.E."/>
            <person name="Kamat A."/>
            <person name="Kanga B."/>
            <person name="Kashin S."/>
            <person name="Khazanovich D."/>
            <person name="Kisner P."/>
            <person name="Lance K."/>
            <person name="Lara M."/>
            <person name="Lee W."/>
            <person name="Lennon N."/>
            <person name="Letendre F."/>
            <person name="LeVine R."/>
            <person name="Lipovsky A."/>
            <person name="Liu X."/>
            <person name="Liu J."/>
            <person name="Liu S."/>
            <person name="Lokyitsang T."/>
            <person name="Lokyitsang Y."/>
            <person name="Lubonja R."/>
            <person name="Lui A."/>
            <person name="MacDonald P."/>
            <person name="Magnisalis V."/>
            <person name="Maru K."/>
            <person name="Matthews C."/>
            <person name="McCusker W."/>
            <person name="McDonough S."/>
            <person name="Mehta T."/>
            <person name="Meldrim J."/>
            <person name="Meneus L."/>
            <person name="Mihai O."/>
            <person name="Mihalev A."/>
            <person name="Mihova T."/>
            <person name="Mittelman R."/>
            <person name="Mlenga V."/>
            <person name="Montmayeur A."/>
            <person name="Mulrain L."/>
            <person name="Navidi A."/>
            <person name="Naylor J."/>
            <person name="Negash T."/>
            <person name="Nguyen T."/>
            <person name="Nguyen N."/>
            <person name="Nicol R."/>
            <person name="Norbu C."/>
            <person name="Norbu N."/>
            <person name="Novod N."/>
            <person name="O'Neill B."/>
            <person name="Osman S."/>
            <person name="Markiewicz E."/>
            <person name="Oyono O.L."/>
            <person name="Patti C."/>
            <person name="Phunkhang P."/>
            <person name="Pierre F."/>
            <person name="Priest M."/>
            <person name="Raghuraman S."/>
            <person name="Rege F."/>
            <person name="Reyes R."/>
            <person name="Rise C."/>
            <person name="Rogov P."/>
            <person name="Ross K."/>
            <person name="Ryan E."/>
            <person name="Settipalli S."/>
            <person name="Shea T."/>
            <person name="Sherpa N."/>
            <person name="Shi L."/>
            <person name="Shih D."/>
            <person name="Sparrow T."/>
            <person name="Spaulding J."/>
            <person name="Stalker J."/>
            <person name="Stange-Thomann N."/>
            <person name="Stavropoulos S."/>
            <person name="Stone C."/>
            <person name="Strader C."/>
            <person name="Tesfaye S."/>
            <person name="Thomson T."/>
            <person name="Thoulutsang Y."/>
            <person name="Thoulutsang D."/>
            <person name="Topham K."/>
            <person name="Topping I."/>
            <person name="Tsamla T."/>
            <person name="Vassiliev H."/>
            <person name="Vo A."/>
            <person name="Wangchuk T."/>
            <person name="Wangdi T."/>
            <person name="Weiand M."/>
            <person name="Wilkinson J."/>
            <person name="Wilson A."/>
            <person name="Yadav S."/>
            <person name="Young G."/>
            <person name="Yu Q."/>
            <person name="Zembek L."/>
            <person name="Zhong D."/>
            <person name="Zimmer A."/>
            <person name="Zwirko Z."/>
            <person name="Jaffe D.B."/>
            <person name="Alvarez P."/>
            <person name="Brockman W."/>
            <person name="Butler J."/>
            <person name="Chin C."/>
            <person name="Gnerre S."/>
            <person name="MacCallum I."/>
            <person name="Graves J.A."/>
            <person name="Ponting C.P."/>
            <person name="Breen M."/>
            <person name="Samollow P.B."/>
            <person name="Lander E.S."/>
            <person name="Lindblad-Toh K."/>
        </authorList>
    </citation>
    <scope>NUCLEOTIDE SEQUENCE [LARGE SCALE GENOMIC DNA]</scope>
</reference>
<keyword evidence="10 11" id="KW-0472">Membrane</keyword>
<evidence type="ECO:0000256" key="6">
    <source>
        <dbReference type="ARBA" id="ARBA00022792"/>
    </source>
</evidence>
<keyword evidence="5 12" id="KW-0812">Transmembrane</keyword>